<proteinExistence type="predicted"/>
<evidence type="ECO:0000313" key="2">
    <source>
        <dbReference type="Proteomes" id="UP000186594"/>
    </source>
</evidence>
<organism evidence="1 2">
    <name type="scientific">Neolecta irregularis (strain DAH-3)</name>
    <dbReference type="NCBI Taxonomy" id="1198029"/>
    <lineage>
        <taxon>Eukaryota</taxon>
        <taxon>Fungi</taxon>
        <taxon>Dikarya</taxon>
        <taxon>Ascomycota</taxon>
        <taxon>Taphrinomycotina</taxon>
        <taxon>Neolectales</taxon>
        <taxon>Neolectaceae</taxon>
        <taxon>Neolecta</taxon>
    </lineage>
</organism>
<evidence type="ECO:0000313" key="1">
    <source>
        <dbReference type="EMBL" id="OLL22299.1"/>
    </source>
</evidence>
<accession>A0A1U7LI27</accession>
<comment type="caution">
    <text evidence="1">The sequence shown here is derived from an EMBL/GenBank/DDBJ whole genome shotgun (WGS) entry which is preliminary data.</text>
</comment>
<gene>
    <name evidence="1" type="ORF">NEOLI_005341</name>
</gene>
<protein>
    <submittedName>
        <fullName evidence="1">Uncharacterized protein</fullName>
    </submittedName>
</protein>
<dbReference type="AlphaFoldDB" id="A0A1U7LI27"/>
<keyword evidence="2" id="KW-1185">Reference proteome</keyword>
<sequence length="82" mass="9543">MITLRRQLDELALIKAMYPEEFILLKPHVTLEACPRVSRLQTNIYPGVDQFSGQSTRKYQHESNVCDHLDFSKVRCCSLEKC</sequence>
<dbReference type="Proteomes" id="UP000186594">
    <property type="component" value="Unassembled WGS sequence"/>
</dbReference>
<name>A0A1U7LI27_NEOID</name>
<reference evidence="1 2" key="1">
    <citation type="submission" date="2016-04" db="EMBL/GenBank/DDBJ databases">
        <title>Evolutionary innovation and constraint leading to complex multicellularity in the Ascomycota.</title>
        <authorList>
            <person name="Cisse O."/>
            <person name="Nguyen A."/>
            <person name="Hewitt D.A."/>
            <person name="Jedd G."/>
            <person name="Stajich J.E."/>
        </authorList>
    </citation>
    <scope>NUCLEOTIDE SEQUENCE [LARGE SCALE GENOMIC DNA]</scope>
    <source>
        <strain evidence="1 2">DAH-3</strain>
    </source>
</reference>
<dbReference type="EMBL" id="LXFE01003526">
    <property type="protein sequence ID" value="OLL22299.1"/>
    <property type="molecule type" value="Genomic_DNA"/>
</dbReference>